<dbReference type="Proteomes" id="UP000467247">
    <property type="component" value="Unassembled WGS sequence"/>
</dbReference>
<dbReference type="Proteomes" id="UP000460224">
    <property type="component" value="Unassembled WGS sequence"/>
</dbReference>
<proteinExistence type="predicted"/>
<name>A0A7U9ZMV6_LISMN</name>
<dbReference type="RefSeq" id="WP_031645987.1">
    <property type="nucleotide sequence ID" value="NZ_CP021174.1"/>
</dbReference>
<organism evidence="3 6">
    <name type="scientific">Listeria monocytogenes</name>
    <dbReference type="NCBI Taxonomy" id="1639"/>
    <lineage>
        <taxon>Bacteria</taxon>
        <taxon>Bacillati</taxon>
        <taxon>Bacillota</taxon>
        <taxon>Bacilli</taxon>
        <taxon>Bacillales</taxon>
        <taxon>Listeriaceae</taxon>
        <taxon>Listeria</taxon>
    </lineage>
</organism>
<sequence>MFGDNLLKLRKQKKLTQSEIAEILGVARTTYSSYEQNRRMPDAEIQIKIADYFDVSLDFLHDRGEFDNSDLLAAHIDDNLTKEERIEIEKYLKFIRSQKE</sequence>
<reference evidence="4 5" key="1">
    <citation type="submission" date="2018-04" db="EMBL/GenBank/DDBJ databases">
        <title>Genome Analysis of a Prevalent Clone of Listeria monocytogenes Sequence Type 87 in China.</title>
        <authorList>
            <person name="Wang Y."/>
        </authorList>
    </citation>
    <scope>NUCLEOTIDE SEQUENCE [LARGE SCALE GENOMIC DNA]</scope>
    <source>
        <strain evidence="4 5">ICDC_LM1523</strain>
    </source>
</reference>
<dbReference type="PROSITE" id="PS50943">
    <property type="entry name" value="HTH_CROC1"/>
    <property type="match status" value="1"/>
</dbReference>
<evidence type="ECO:0000256" key="1">
    <source>
        <dbReference type="ARBA" id="ARBA00023125"/>
    </source>
</evidence>
<dbReference type="EMBL" id="QDAY01000002">
    <property type="protein sequence ID" value="KAA9450668.1"/>
    <property type="molecule type" value="Genomic_DNA"/>
</dbReference>
<dbReference type="Pfam" id="PF01381">
    <property type="entry name" value="HTH_3"/>
    <property type="match status" value="1"/>
</dbReference>
<evidence type="ECO:0000313" key="6">
    <source>
        <dbReference type="Proteomes" id="UP000467247"/>
    </source>
</evidence>
<protein>
    <submittedName>
        <fullName evidence="3">Helix-turn-helix domain-containing protein</fullName>
    </submittedName>
    <submittedName>
        <fullName evidence="4">XRE family transcriptional regulator</fullName>
    </submittedName>
</protein>
<reference evidence="3 6" key="2">
    <citation type="submission" date="2020-01" db="EMBL/GenBank/DDBJ databases">
        <authorList>
            <consortium name="GenomeTrakr: Next Generation Sequencing Network for Food Pathogen Tracability"/>
        </authorList>
    </citation>
    <scope>NUCLEOTIDE SEQUENCE [LARGE SCALE GENOMIC DNA]</scope>
    <source>
        <strain evidence="3 6">FDA00015028</strain>
    </source>
</reference>
<dbReference type="SUPFAM" id="SSF47413">
    <property type="entry name" value="lambda repressor-like DNA-binding domains"/>
    <property type="match status" value="1"/>
</dbReference>
<accession>A0A7U9ZMV6</accession>
<keyword evidence="1" id="KW-0238">DNA-binding</keyword>
<evidence type="ECO:0000259" key="2">
    <source>
        <dbReference type="PROSITE" id="PS50943"/>
    </source>
</evidence>
<dbReference type="Gene3D" id="1.10.260.40">
    <property type="entry name" value="lambda repressor-like DNA-binding domains"/>
    <property type="match status" value="1"/>
</dbReference>
<comment type="caution">
    <text evidence="3">The sequence shown here is derived from an EMBL/GenBank/DDBJ whole genome shotgun (WGS) entry which is preliminary data.</text>
</comment>
<gene>
    <name evidence="4" type="ORF">DCK61_08085</name>
    <name evidence="3" type="ORF">GT011_10155</name>
</gene>
<dbReference type="EMBL" id="AANCZP010000002">
    <property type="protein sequence ID" value="EDN8269712.1"/>
    <property type="molecule type" value="Genomic_DNA"/>
</dbReference>
<dbReference type="CDD" id="cd00093">
    <property type="entry name" value="HTH_XRE"/>
    <property type="match status" value="1"/>
</dbReference>
<dbReference type="PANTHER" id="PTHR46558:SF14">
    <property type="entry name" value="HTH-TYPE TRANSCRIPTIONAL REGULATOR ANSR"/>
    <property type="match status" value="1"/>
</dbReference>
<dbReference type="InterPro" id="IPR010982">
    <property type="entry name" value="Lambda_DNA-bd_dom_sf"/>
</dbReference>
<feature type="domain" description="HTH cro/C1-type" evidence="2">
    <location>
        <begin position="6"/>
        <end position="60"/>
    </location>
</feature>
<dbReference type="InterPro" id="IPR001387">
    <property type="entry name" value="Cro/C1-type_HTH"/>
</dbReference>
<dbReference type="AlphaFoldDB" id="A0A7U9ZMV6"/>
<evidence type="ECO:0000313" key="5">
    <source>
        <dbReference type="Proteomes" id="UP000460224"/>
    </source>
</evidence>
<evidence type="ECO:0000313" key="4">
    <source>
        <dbReference type="EMBL" id="KAA9450668.1"/>
    </source>
</evidence>
<dbReference type="PANTHER" id="PTHR46558">
    <property type="entry name" value="TRACRIPTIONAL REGULATORY PROTEIN-RELATED-RELATED"/>
    <property type="match status" value="1"/>
</dbReference>
<dbReference type="SMART" id="SM00530">
    <property type="entry name" value="HTH_XRE"/>
    <property type="match status" value="1"/>
</dbReference>
<dbReference type="GO" id="GO:0003677">
    <property type="term" value="F:DNA binding"/>
    <property type="evidence" value="ECO:0007669"/>
    <property type="project" value="UniProtKB-KW"/>
</dbReference>
<evidence type="ECO:0000313" key="3">
    <source>
        <dbReference type="EMBL" id="EDN8269712.1"/>
    </source>
</evidence>